<dbReference type="SUPFAM" id="SSF53756">
    <property type="entry name" value="UDP-Glycosyltransferase/glycogen phosphorylase"/>
    <property type="match status" value="1"/>
</dbReference>
<accession>A0ABR8A9P7</accession>
<gene>
    <name evidence="1" type="ORF">H6G24_09845</name>
</gene>
<dbReference type="Gene3D" id="3.40.50.2000">
    <property type="entry name" value="Glycogen Phosphorylase B"/>
    <property type="match status" value="1"/>
</dbReference>
<dbReference type="EMBL" id="JACJQH010000012">
    <property type="protein sequence ID" value="MBD2195791.1"/>
    <property type="molecule type" value="Genomic_DNA"/>
</dbReference>
<reference evidence="1 2" key="1">
    <citation type="journal article" date="2020" name="ISME J.">
        <title>Comparative genomics reveals insights into cyanobacterial evolution and habitat adaptation.</title>
        <authorList>
            <person name="Chen M.Y."/>
            <person name="Teng W.K."/>
            <person name="Zhao L."/>
            <person name="Hu C.X."/>
            <person name="Zhou Y.K."/>
            <person name="Han B.P."/>
            <person name="Song L.R."/>
            <person name="Shu W.S."/>
        </authorList>
    </citation>
    <scope>NUCLEOTIDE SEQUENCE [LARGE SCALE GENOMIC DNA]</scope>
    <source>
        <strain evidence="1 2">FACHB-288</strain>
    </source>
</reference>
<dbReference type="Proteomes" id="UP000658514">
    <property type="component" value="Unassembled WGS sequence"/>
</dbReference>
<proteinExistence type="predicted"/>
<evidence type="ECO:0000313" key="1">
    <source>
        <dbReference type="EMBL" id="MBD2195791.1"/>
    </source>
</evidence>
<evidence type="ECO:0000313" key="2">
    <source>
        <dbReference type="Proteomes" id="UP000658514"/>
    </source>
</evidence>
<name>A0ABR8A9P7_9CYAN</name>
<comment type="caution">
    <text evidence="1">The sequence shown here is derived from an EMBL/GenBank/DDBJ whole genome shotgun (WGS) entry which is preliminary data.</text>
</comment>
<dbReference type="Pfam" id="PF13692">
    <property type="entry name" value="Glyco_trans_1_4"/>
    <property type="match status" value="1"/>
</dbReference>
<organism evidence="1 2">
    <name type="scientific">Calothrix parietina FACHB-288</name>
    <dbReference type="NCBI Taxonomy" id="2692896"/>
    <lineage>
        <taxon>Bacteria</taxon>
        <taxon>Bacillati</taxon>
        <taxon>Cyanobacteriota</taxon>
        <taxon>Cyanophyceae</taxon>
        <taxon>Nostocales</taxon>
        <taxon>Calotrichaceae</taxon>
        <taxon>Calothrix</taxon>
    </lineage>
</organism>
<protein>
    <submittedName>
        <fullName evidence="1">Glycosyltransferase</fullName>
    </submittedName>
</protein>
<sequence>MNVLHVIRRVTNGGASLGMLRQCIDGPEGVCQKVVSLCEPDLKALSRFVSANVEVIWKREDIPSAVLASDIVQVEWWNNPEVNAFLVQTDLPPCRIQMHARGHFSAPWMCPTVSLLSRVDLCSVTTPSAAKNPTFARACKQAALPYPPCIFSAAPLLSLPLETSQSKMKFGITFGYLGTVEPIKMHSAAMKMAAEILKAIPTARFRFAGEGSLDYYREECQALGIANQVEFDGFVDSPASFLSELDIFFYPLNPFTYATSEKALQEAMGMGLPCVVFPYGGIQDLVTPHCAAIASIESDFVAACIALGLDADRRAKIAAAAVQRIHTFAYISDWRTHLYNTWTDLMGHKKSTRNALSVADSDLFTHCTNTSAINRDALEPALQADFDRVAAFVEEGYAEWIETK</sequence>
<dbReference type="PANTHER" id="PTHR12526">
    <property type="entry name" value="GLYCOSYLTRANSFERASE"/>
    <property type="match status" value="1"/>
</dbReference>
<dbReference type="RefSeq" id="WP_190540284.1">
    <property type="nucleotide sequence ID" value="NZ_CAWPNO010000024.1"/>
</dbReference>
<keyword evidence="2" id="KW-1185">Reference proteome</keyword>